<keyword evidence="3" id="KW-0614">Plasmid</keyword>
<dbReference type="Proteomes" id="UP000054859">
    <property type="component" value="Unassembled WGS sequence"/>
</dbReference>
<keyword evidence="4" id="KW-1185">Reference proteome</keyword>
<evidence type="ECO:0000313" key="5">
    <source>
        <dbReference type="Proteomes" id="UP000281170"/>
    </source>
</evidence>
<evidence type="ECO:0000313" key="3">
    <source>
        <dbReference type="EMBL" id="VEH85745.1"/>
    </source>
</evidence>
<reference evidence="2 4" key="1">
    <citation type="submission" date="2015-11" db="EMBL/GenBank/DDBJ databases">
        <title>Identification of large and diverse effector repertoires of 38 Legionella species.</title>
        <authorList>
            <person name="Burstein D."/>
            <person name="Amaro F."/>
            <person name="Zusman T."/>
            <person name="Lifshitz Z."/>
            <person name="Cohen O."/>
            <person name="Gilbert J.A."/>
            <person name="Pupko T."/>
            <person name="Shuman H.A."/>
            <person name="Segal G."/>
        </authorList>
    </citation>
    <scope>NUCLEOTIDE SEQUENCE [LARGE SCALE GENOMIC DNA]</scope>
    <source>
        <strain evidence="2 4">1762-AUS-E</strain>
    </source>
</reference>
<protein>
    <submittedName>
        <fullName evidence="2">Uncharacterized protein</fullName>
    </submittedName>
</protein>
<proteinExistence type="predicted"/>
<keyword evidence="1" id="KW-0812">Transmembrane</keyword>
<gene>
    <name evidence="2" type="ORF">Lade_0235</name>
    <name evidence="3" type="ORF">NCTC12735_01380</name>
</gene>
<organism evidence="2 4">
    <name type="scientific">Legionella adelaidensis</name>
    <dbReference type="NCBI Taxonomy" id="45056"/>
    <lineage>
        <taxon>Bacteria</taxon>
        <taxon>Pseudomonadati</taxon>
        <taxon>Pseudomonadota</taxon>
        <taxon>Gammaproteobacteria</taxon>
        <taxon>Legionellales</taxon>
        <taxon>Legionellaceae</taxon>
        <taxon>Legionella</taxon>
    </lineage>
</organism>
<accession>A0A0W0R3G3</accession>
<feature type="transmembrane region" description="Helical" evidence="1">
    <location>
        <begin position="87"/>
        <end position="106"/>
    </location>
</feature>
<dbReference type="EMBL" id="LNKA01000001">
    <property type="protein sequence ID" value="KTC65577.1"/>
    <property type="molecule type" value="Genomic_DNA"/>
</dbReference>
<name>A0A0W0R3G3_9GAMM</name>
<dbReference type="EMBL" id="LR134430">
    <property type="protein sequence ID" value="VEH85745.1"/>
    <property type="molecule type" value="Genomic_DNA"/>
</dbReference>
<keyword evidence="1" id="KW-0472">Membrane</keyword>
<reference evidence="3 5" key="2">
    <citation type="submission" date="2018-12" db="EMBL/GenBank/DDBJ databases">
        <authorList>
            <consortium name="Pathogen Informatics"/>
        </authorList>
    </citation>
    <scope>NUCLEOTIDE SEQUENCE [LARGE SCALE GENOMIC DNA]</scope>
    <source>
        <strain evidence="3 5">NCTC12735</strain>
        <plasmid evidence="5">21</plasmid>
    </source>
</reference>
<evidence type="ECO:0000313" key="4">
    <source>
        <dbReference type="Proteomes" id="UP000054859"/>
    </source>
</evidence>
<evidence type="ECO:0000256" key="1">
    <source>
        <dbReference type="SAM" id="Phobius"/>
    </source>
</evidence>
<keyword evidence="1" id="KW-1133">Transmembrane helix</keyword>
<dbReference type="AlphaFoldDB" id="A0A0W0R3G3"/>
<dbReference type="PATRIC" id="fig|45056.6.peg.241"/>
<evidence type="ECO:0000313" key="2">
    <source>
        <dbReference type="EMBL" id="KTC65577.1"/>
    </source>
</evidence>
<sequence length="107" mass="12208">MKDITRQSLLYLFLSILVVIFAEYAQLLIVYIDMVYTWTNVELAPVFSSVGLGNIVRQVFTLVIIPVGIAAIPALIYRLIKGENMPYLIPLSWLLWLILVLSKVLIR</sequence>
<feature type="transmembrane region" description="Helical" evidence="1">
    <location>
        <begin position="12"/>
        <end position="39"/>
    </location>
</feature>
<dbReference type="STRING" id="45056.Lade_0235"/>
<dbReference type="KEGG" id="ladl:NCTC12735_01380"/>
<feature type="transmembrane region" description="Helical" evidence="1">
    <location>
        <begin position="59"/>
        <end position="80"/>
    </location>
</feature>
<geneLocation type="plasmid" evidence="3 5">
    <name>21</name>
</geneLocation>
<dbReference type="Proteomes" id="UP000281170">
    <property type="component" value="Plasmid 21"/>
</dbReference>
<dbReference type="RefSeq" id="WP_324607123.1">
    <property type="nucleotide sequence ID" value="NZ_CAAAHS010000008.1"/>
</dbReference>